<evidence type="ECO:0000256" key="1">
    <source>
        <dbReference type="ARBA" id="ARBA00004123"/>
    </source>
</evidence>
<keyword evidence="2" id="KW-0805">Transcription regulation</keyword>
<dbReference type="OrthoDB" id="778365at2759"/>
<keyword evidence="3" id="KW-0804">Transcription</keyword>
<keyword evidence="7" id="KW-0732">Signal</keyword>
<keyword evidence="10" id="KW-1185">Reference proteome</keyword>
<evidence type="ECO:0000256" key="2">
    <source>
        <dbReference type="ARBA" id="ARBA00023015"/>
    </source>
</evidence>
<dbReference type="PANTHER" id="PTHR46196:SF3">
    <property type="entry name" value="TRANSCRIPTION FACTOR LHW-LIKE ISOFORM X1"/>
    <property type="match status" value="1"/>
</dbReference>
<dbReference type="GO" id="GO:0003700">
    <property type="term" value="F:DNA-binding transcription factor activity"/>
    <property type="evidence" value="ECO:0007669"/>
    <property type="project" value="InterPro"/>
</dbReference>
<feature type="region of interest" description="Disordered" evidence="5">
    <location>
        <begin position="523"/>
        <end position="548"/>
    </location>
</feature>
<keyword evidence="4" id="KW-0539">Nucleus</keyword>
<dbReference type="EMBL" id="JAAIUW010000006">
    <property type="protein sequence ID" value="KAF7825626.1"/>
    <property type="molecule type" value="Genomic_DNA"/>
</dbReference>
<protein>
    <submittedName>
        <fullName evidence="9">Transcription factor EMB1444-like</fullName>
    </submittedName>
</protein>
<feature type="domain" description="BHLH" evidence="8">
    <location>
        <begin position="538"/>
        <end position="587"/>
    </location>
</feature>
<evidence type="ECO:0000256" key="6">
    <source>
        <dbReference type="SAM" id="Phobius"/>
    </source>
</evidence>
<comment type="caution">
    <text evidence="9">The sequence shown here is derived from an EMBL/GenBank/DDBJ whole genome shotgun (WGS) entry which is preliminary data.</text>
</comment>
<evidence type="ECO:0000256" key="5">
    <source>
        <dbReference type="SAM" id="MobiDB-lite"/>
    </source>
</evidence>
<dbReference type="GO" id="GO:0046983">
    <property type="term" value="F:protein dimerization activity"/>
    <property type="evidence" value="ECO:0007669"/>
    <property type="project" value="InterPro"/>
</dbReference>
<dbReference type="Pfam" id="PF14215">
    <property type="entry name" value="bHLH-MYC_N"/>
    <property type="match status" value="1"/>
</dbReference>
<feature type="transmembrane region" description="Helical" evidence="6">
    <location>
        <begin position="38"/>
        <end position="59"/>
    </location>
</feature>
<evidence type="ECO:0000256" key="7">
    <source>
        <dbReference type="SAM" id="SignalP"/>
    </source>
</evidence>
<dbReference type="Proteomes" id="UP000634136">
    <property type="component" value="Unassembled WGS sequence"/>
</dbReference>
<comment type="subcellular location">
    <subcellularLocation>
        <location evidence="1">Nucleus</location>
    </subcellularLocation>
</comment>
<keyword evidence="6" id="KW-0812">Transmembrane</keyword>
<organism evidence="9 10">
    <name type="scientific">Senna tora</name>
    <dbReference type="NCBI Taxonomy" id="362788"/>
    <lineage>
        <taxon>Eukaryota</taxon>
        <taxon>Viridiplantae</taxon>
        <taxon>Streptophyta</taxon>
        <taxon>Embryophyta</taxon>
        <taxon>Tracheophyta</taxon>
        <taxon>Spermatophyta</taxon>
        <taxon>Magnoliopsida</taxon>
        <taxon>eudicotyledons</taxon>
        <taxon>Gunneridae</taxon>
        <taxon>Pentapetalae</taxon>
        <taxon>rosids</taxon>
        <taxon>fabids</taxon>
        <taxon>Fabales</taxon>
        <taxon>Fabaceae</taxon>
        <taxon>Caesalpinioideae</taxon>
        <taxon>Cassia clade</taxon>
        <taxon>Senna</taxon>
    </lineage>
</organism>
<reference evidence="9" key="1">
    <citation type="submission" date="2020-09" db="EMBL/GenBank/DDBJ databases">
        <title>Genome-Enabled Discovery of Anthraquinone Biosynthesis in Senna tora.</title>
        <authorList>
            <person name="Kang S.-H."/>
            <person name="Pandey R.P."/>
            <person name="Lee C.-M."/>
            <person name="Sim J.-S."/>
            <person name="Jeong J.-T."/>
            <person name="Choi B.-S."/>
            <person name="Jung M."/>
            <person name="Ginzburg D."/>
            <person name="Zhao K."/>
            <person name="Won S.Y."/>
            <person name="Oh T.-J."/>
            <person name="Yu Y."/>
            <person name="Kim N.-H."/>
            <person name="Lee O.R."/>
            <person name="Lee T.-H."/>
            <person name="Bashyal P."/>
            <person name="Kim T.-S."/>
            <person name="Lee W.-H."/>
            <person name="Kawkins C."/>
            <person name="Kim C.-K."/>
            <person name="Kim J.S."/>
            <person name="Ahn B.O."/>
            <person name="Rhee S.Y."/>
            <person name="Sohng J.K."/>
        </authorList>
    </citation>
    <scope>NUCLEOTIDE SEQUENCE</scope>
    <source>
        <tissue evidence="9">Leaf</tissue>
    </source>
</reference>
<dbReference type="InterPro" id="IPR025610">
    <property type="entry name" value="MYC/MYB_N"/>
</dbReference>
<dbReference type="GO" id="GO:0005634">
    <property type="term" value="C:nucleus"/>
    <property type="evidence" value="ECO:0007669"/>
    <property type="project" value="UniProtKB-SubCell"/>
</dbReference>
<accession>A0A834TRK9</accession>
<dbReference type="PANTHER" id="PTHR46196">
    <property type="entry name" value="TRANSCRIPTION FACTOR BHLH155-LIKE ISOFORM X1-RELATED"/>
    <property type="match status" value="1"/>
</dbReference>
<name>A0A834TRK9_9FABA</name>
<dbReference type="InterPro" id="IPR011598">
    <property type="entry name" value="bHLH_dom"/>
</dbReference>
<dbReference type="PROSITE" id="PS50888">
    <property type="entry name" value="BHLH"/>
    <property type="match status" value="1"/>
</dbReference>
<gene>
    <name evidence="9" type="ORF">G2W53_016790</name>
</gene>
<dbReference type="InterPro" id="IPR043561">
    <property type="entry name" value="LHW-like"/>
</dbReference>
<evidence type="ECO:0000313" key="10">
    <source>
        <dbReference type="Proteomes" id="UP000634136"/>
    </source>
</evidence>
<evidence type="ECO:0000259" key="8">
    <source>
        <dbReference type="PROSITE" id="PS50888"/>
    </source>
</evidence>
<evidence type="ECO:0000256" key="3">
    <source>
        <dbReference type="ARBA" id="ARBA00023163"/>
    </source>
</evidence>
<dbReference type="Pfam" id="PF23176">
    <property type="entry name" value="bHLH_LHW"/>
    <property type="match status" value="1"/>
</dbReference>
<feature type="chain" id="PRO_5032310895" evidence="7">
    <location>
        <begin position="20"/>
        <end position="720"/>
    </location>
</feature>
<keyword evidence="6" id="KW-0472">Membrane</keyword>
<dbReference type="AlphaFoldDB" id="A0A834TRK9"/>
<evidence type="ECO:0000256" key="4">
    <source>
        <dbReference type="ARBA" id="ARBA00023242"/>
    </source>
</evidence>
<sequence>MFRFLQLGSLWLGLCLEHACENSSEVLSESLVDIWTAFYVYFLIILCWGQAMVVFLLLATTGPPIKRRKGLRIKQAGRVLEDPKMEAFSIMKLFKSFCDYSHWNYAVFWKLSHHFPMTLTWEDGYCGDQKSNESTNSSAKNSVGLLMTEMSHLKYILGEGVVGKVALTGDHCWVSSEDLFTSKFCTNLIPECPYEWFLQCASAIKVAEDLEFVANVKEKFNSIHCMTSIPSRRNTTPSSLDKNLQDWSISALKDCLLDDLDESSSITNKILIDELSDDISHNINGLSRLNPTIPSFDQNEGFMSGKNKISRSTGVSNDVGQVQMKSDHMGEEIWGYSPWVKNVEVFGETSKGIFSYSCKDKAEQLEDHKSCNTVSSFFSFPLDSELHKALGPVASKQTVESTYSSSSTLISGKKEHDHIKDLQISKEGEAECLLDAVIGKLCSASDDSSSTWPIIFTSSIHPQSLSEESTLVTSNANTSSHLTSAFMDKDIDDRSDHFTSASLDGNLGVLFFNETQEEAIYSHKQSKSGQKLSGKKRARVVNTQRQRPRDRQLIMDRMKELRELVPDGAKCSIDNLLDRTVKHVLYLRKITDQAEKLKQCEQKELPEYKKQKIDGNHTGRSCAIDFGSELQVCPIVIEDLECSGHMLIEMICSENGLFLEIAQVIRQLELTILKGVLESRSSTVWARFIVEVPRGFHRMDVLCPLLHLLQQRRNLVTNRI</sequence>
<keyword evidence="6" id="KW-1133">Transmembrane helix</keyword>
<evidence type="ECO:0000313" key="9">
    <source>
        <dbReference type="EMBL" id="KAF7825626.1"/>
    </source>
</evidence>
<proteinExistence type="predicted"/>
<feature type="signal peptide" evidence="7">
    <location>
        <begin position="1"/>
        <end position="19"/>
    </location>
</feature>